<comment type="caution">
    <text evidence="2">The sequence shown here is derived from an EMBL/GenBank/DDBJ whole genome shotgun (WGS) entry which is preliminary data.</text>
</comment>
<evidence type="ECO:0000259" key="1">
    <source>
        <dbReference type="Pfam" id="PF13249"/>
    </source>
</evidence>
<dbReference type="Proteomes" id="UP000236642">
    <property type="component" value="Unassembled WGS sequence"/>
</dbReference>
<protein>
    <recommendedName>
        <fullName evidence="1">Squalene cyclase N-terminal domain-containing protein</fullName>
    </recommendedName>
</protein>
<dbReference type="CDD" id="cd00688">
    <property type="entry name" value="ISOPREN_C2_like"/>
    <property type="match status" value="1"/>
</dbReference>
<dbReference type="EMBL" id="BEHY01000014">
    <property type="protein sequence ID" value="GBD08644.1"/>
    <property type="molecule type" value="Genomic_DNA"/>
</dbReference>
<dbReference type="InterPro" id="IPR008930">
    <property type="entry name" value="Terpenoid_cyclase/PrenylTrfase"/>
</dbReference>
<feature type="domain" description="Squalene cyclase N-terminal" evidence="1">
    <location>
        <begin position="10"/>
        <end position="80"/>
    </location>
</feature>
<name>A0A2H5Y5C2_9CHLR</name>
<dbReference type="SUPFAM" id="SSF48239">
    <property type="entry name" value="Terpenoid cyclases/Protein prenyltransferases"/>
    <property type="match status" value="2"/>
</dbReference>
<proteinExistence type="predicted"/>
<dbReference type="Pfam" id="PF13249">
    <property type="entry name" value="SQHop_cyclase_N"/>
    <property type="match status" value="1"/>
</dbReference>
<organism evidence="2 3">
    <name type="scientific">Candidatus Thermoflexus japonica</name>
    <dbReference type="NCBI Taxonomy" id="2035417"/>
    <lineage>
        <taxon>Bacteria</taxon>
        <taxon>Bacillati</taxon>
        <taxon>Chloroflexota</taxon>
        <taxon>Thermoflexia</taxon>
        <taxon>Thermoflexales</taxon>
        <taxon>Thermoflexaceae</taxon>
        <taxon>Thermoflexus</taxon>
    </lineage>
</organism>
<evidence type="ECO:0000313" key="2">
    <source>
        <dbReference type="EMBL" id="GBD08644.1"/>
    </source>
</evidence>
<sequence length="300" mass="32826">MRTSTEILLENARAFLLQAQNPDGGWGYRFGSPSATEPTAAVLLALAPDPDAAPATEAARRWLRSAQRPDGGWGLDPEDEESGWMTAWGILGLARWDPHALEVARGVRWLIGLPVLRVEAAELTAEVRRILGIDPSLRGWPWRPGEASWAEPTALTLLAVHAAAAIEAYRDRVEEAVRYLIDRRCQGGGWNFGNPFMLGAYLPPRPHPTAWVLLALKALAPDAIRSEDREALRAEMHRDGGAMALALGQMALTALGAEDEEARERLRALQGPDGSWGQNPYVTALAVLAFRGGWPWLRRG</sequence>
<reference evidence="3" key="1">
    <citation type="submission" date="2017-09" db="EMBL/GenBank/DDBJ databases">
        <title>Metaegenomics of thermophilic ammonia-oxidizing enrichment culture.</title>
        <authorList>
            <person name="Kato S."/>
            <person name="Suzuki K."/>
        </authorList>
    </citation>
    <scope>NUCLEOTIDE SEQUENCE [LARGE SCALE GENOMIC DNA]</scope>
</reference>
<dbReference type="UniPathway" id="UPA00337"/>
<gene>
    <name evidence="2" type="ORF">HRbin22_00885</name>
</gene>
<dbReference type="AlphaFoldDB" id="A0A2H5Y5C2"/>
<evidence type="ECO:0000313" key="3">
    <source>
        <dbReference type="Proteomes" id="UP000236642"/>
    </source>
</evidence>
<accession>A0A2H5Y5C2</accession>
<dbReference type="InterPro" id="IPR032697">
    <property type="entry name" value="SQ_cyclase_N"/>
</dbReference>
<dbReference type="Gene3D" id="1.50.10.20">
    <property type="match status" value="2"/>
</dbReference>